<dbReference type="PANTHER" id="PTHR43639">
    <property type="entry name" value="OXIDOREDUCTASE, SHORT-CHAIN DEHYDROGENASE/REDUCTASE FAMILY (AFU_ORTHOLOGUE AFUA_5G02870)"/>
    <property type="match status" value="1"/>
</dbReference>
<dbReference type="GO" id="GO:0016491">
    <property type="term" value="F:oxidoreductase activity"/>
    <property type="evidence" value="ECO:0007669"/>
    <property type="project" value="UniProtKB-KW"/>
</dbReference>
<reference evidence="3" key="1">
    <citation type="submission" date="2020-05" db="EMBL/GenBank/DDBJ databases">
        <authorList>
            <person name="Chiriac C."/>
            <person name="Salcher M."/>
            <person name="Ghai R."/>
            <person name="Kavagutti S V."/>
        </authorList>
    </citation>
    <scope>NUCLEOTIDE SEQUENCE</scope>
</reference>
<dbReference type="PANTHER" id="PTHR43639:SF1">
    <property type="entry name" value="SHORT-CHAIN DEHYDROGENASE_REDUCTASE FAMILY PROTEIN"/>
    <property type="match status" value="1"/>
</dbReference>
<accession>A0A6J6V9S5</accession>
<dbReference type="InterPro" id="IPR020904">
    <property type="entry name" value="Sc_DH/Rdtase_CS"/>
</dbReference>
<dbReference type="FunFam" id="3.40.50.720:FF:000084">
    <property type="entry name" value="Short-chain dehydrogenase reductase"/>
    <property type="match status" value="1"/>
</dbReference>
<dbReference type="AlphaFoldDB" id="A0A6J6V9S5"/>
<evidence type="ECO:0000256" key="2">
    <source>
        <dbReference type="ARBA" id="ARBA00023002"/>
    </source>
</evidence>
<evidence type="ECO:0000313" key="3">
    <source>
        <dbReference type="EMBL" id="CAB4768890.1"/>
    </source>
</evidence>
<gene>
    <name evidence="3" type="ORF">UFOPK2754_02984</name>
</gene>
<name>A0A6J6V9S5_9ZZZZ</name>
<dbReference type="InterPro" id="IPR036291">
    <property type="entry name" value="NAD(P)-bd_dom_sf"/>
</dbReference>
<keyword evidence="2" id="KW-0560">Oxidoreductase</keyword>
<sequence length="268" mass="28351">MANATLDLFRLDGKVALVTGAGKGIGEGIAYALADAGADVAILARTASDLNRVADGIRERGRRALEFPGDAMDASSLAAYVDAAVRELGGIDVVVNNAGGSNSKQFLDTTQEDLEWAFRFNVSSAFELTKLAVPHMLAAGGGAVVNIASVTGIETKRSTVSYGTAKAALVHMSRLMAADLAPRIRVNCVLPGAIETPSLKEFLSHLDPETRRIMVERTPMRRNGQPIDIAAAVLYFASPAASWVSGKILDVDGMAWPEFIPKNVPDLE</sequence>
<dbReference type="PRINTS" id="PR00081">
    <property type="entry name" value="GDHRDH"/>
</dbReference>
<dbReference type="Pfam" id="PF13561">
    <property type="entry name" value="adh_short_C2"/>
    <property type="match status" value="1"/>
</dbReference>
<dbReference type="InterPro" id="IPR002347">
    <property type="entry name" value="SDR_fam"/>
</dbReference>
<protein>
    <submittedName>
        <fullName evidence="3">Unannotated protein</fullName>
    </submittedName>
</protein>
<proteinExistence type="inferred from homology"/>
<dbReference type="PROSITE" id="PS00061">
    <property type="entry name" value="ADH_SHORT"/>
    <property type="match status" value="1"/>
</dbReference>
<dbReference type="SUPFAM" id="SSF51735">
    <property type="entry name" value="NAD(P)-binding Rossmann-fold domains"/>
    <property type="match status" value="1"/>
</dbReference>
<organism evidence="3">
    <name type="scientific">freshwater metagenome</name>
    <dbReference type="NCBI Taxonomy" id="449393"/>
    <lineage>
        <taxon>unclassified sequences</taxon>
        <taxon>metagenomes</taxon>
        <taxon>ecological metagenomes</taxon>
    </lineage>
</organism>
<dbReference type="EMBL" id="CAEZYR010000167">
    <property type="protein sequence ID" value="CAB4768890.1"/>
    <property type="molecule type" value="Genomic_DNA"/>
</dbReference>
<dbReference type="PRINTS" id="PR00080">
    <property type="entry name" value="SDRFAMILY"/>
</dbReference>
<evidence type="ECO:0000256" key="1">
    <source>
        <dbReference type="ARBA" id="ARBA00006484"/>
    </source>
</evidence>
<dbReference type="NCBIfam" id="NF005559">
    <property type="entry name" value="PRK07231.1"/>
    <property type="match status" value="1"/>
</dbReference>
<comment type="similarity">
    <text evidence="1">Belongs to the short-chain dehydrogenases/reductases (SDR) family.</text>
</comment>
<dbReference type="Gene3D" id="3.40.50.720">
    <property type="entry name" value="NAD(P)-binding Rossmann-like Domain"/>
    <property type="match status" value="1"/>
</dbReference>